<accession>A0A8G0LG78</accession>
<keyword evidence="2" id="KW-1185">Reference proteome</keyword>
<dbReference type="EMBL" id="CP075867">
    <property type="protein sequence ID" value="QYT01723.1"/>
    <property type="molecule type" value="Genomic_DNA"/>
</dbReference>
<sequence>MINALLEAISRLTLSVKSGRSWHRYRQQIVLYIFCRERTTMAKIAGHQQSRLPRFSGPYQSAIGHLSKLGKPWDHGPPIQSTTRPSATENLRIHVCTVMAAVLPAGEPAEEAADAKKQK</sequence>
<name>A0A8G0LG78_9HYPO</name>
<gene>
    <name evidence="1" type="ORF">H0G86_008748</name>
</gene>
<evidence type="ECO:0000313" key="1">
    <source>
        <dbReference type="EMBL" id="QYT01723.1"/>
    </source>
</evidence>
<dbReference type="Proteomes" id="UP000826661">
    <property type="component" value="Chromosome IV"/>
</dbReference>
<organism evidence="1 2">
    <name type="scientific">Trichoderma simmonsii</name>
    <dbReference type="NCBI Taxonomy" id="1491479"/>
    <lineage>
        <taxon>Eukaryota</taxon>
        <taxon>Fungi</taxon>
        <taxon>Dikarya</taxon>
        <taxon>Ascomycota</taxon>
        <taxon>Pezizomycotina</taxon>
        <taxon>Sordariomycetes</taxon>
        <taxon>Hypocreomycetidae</taxon>
        <taxon>Hypocreales</taxon>
        <taxon>Hypocreaceae</taxon>
        <taxon>Trichoderma</taxon>
    </lineage>
</organism>
<dbReference type="AlphaFoldDB" id="A0A8G0LG78"/>
<evidence type="ECO:0000313" key="2">
    <source>
        <dbReference type="Proteomes" id="UP000826661"/>
    </source>
</evidence>
<protein>
    <submittedName>
        <fullName evidence="1">Uncharacterized protein</fullName>
    </submittedName>
</protein>
<reference evidence="1 2" key="1">
    <citation type="journal article" date="2021" name="BMC Genomics">
        <title>Telomere-to-telomere genome assembly of asparaginase-producing Trichoderma simmonsii.</title>
        <authorList>
            <person name="Chung D."/>
            <person name="Kwon Y.M."/>
            <person name="Yang Y."/>
        </authorList>
    </citation>
    <scope>NUCLEOTIDE SEQUENCE [LARGE SCALE GENOMIC DNA]</scope>
    <source>
        <strain evidence="1 2">GH-Sj1</strain>
    </source>
</reference>
<proteinExistence type="predicted"/>